<dbReference type="Proteomes" id="UP000311382">
    <property type="component" value="Unassembled WGS sequence"/>
</dbReference>
<evidence type="ECO:0000256" key="3">
    <source>
        <dbReference type="SAM" id="Coils"/>
    </source>
</evidence>
<keyword evidence="1 2" id="KW-0728">SH3 domain</keyword>
<feature type="compositionally biased region" description="Acidic residues" evidence="4">
    <location>
        <begin position="614"/>
        <end position="632"/>
    </location>
</feature>
<feature type="region of interest" description="Disordered" evidence="4">
    <location>
        <begin position="587"/>
        <end position="690"/>
    </location>
</feature>
<feature type="coiled-coil region" evidence="3">
    <location>
        <begin position="142"/>
        <end position="218"/>
    </location>
</feature>
<dbReference type="AlphaFoldDB" id="A0A5C5FVE6"/>
<reference evidence="6 7" key="1">
    <citation type="submission" date="2019-03" db="EMBL/GenBank/DDBJ databases">
        <title>Rhodosporidium diobovatum UCD-FST 08-225 genome sequencing, assembly, and annotation.</title>
        <authorList>
            <person name="Fakankun I.U."/>
            <person name="Fristensky B."/>
            <person name="Levin D.B."/>
        </authorList>
    </citation>
    <scope>NUCLEOTIDE SEQUENCE [LARGE SCALE GENOMIC DNA]</scope>
    <source>
        <strain evidence="6 7">UCD-FST 08-225</strain>
    </source>
</reference>
<dbReference type="SUPFAM" id="SSF50044">
    <property type="entry name" value="SH3-domain"/>
    <property type="match status" value="1"/>
</dbReference>
<feature type="compositionally biased region" description="Low complexity" evidence="4">
    <location>
        <begin position="370"/>
        <end position="384"/>
    </location>
</feature>
<feature type="compositionally biased region" description="Low complexity" evidence="4">
    <location>
        <begin position="424"/>
        <end position="440"/>
    </location>
</feature>
<sequence length="690" mass="73009">MNRIKQSLSSLPAPSLPSFGSSSPEDEDRPTQAPLDRERLAALAVRRDVAGNLADTFAQHVRALQKERSNPVPGSGNATALASQWVGEAMVAGAQVVRAGAGSATEATYAHVLASTGELYLQFTKLAASYHDQLSANYLDALERRADDFKDLDKTAKEAEKKRSLLEAVMTKMEKGKKDPAEYERDLENAEDVYADECRRLQRKADRLEEALEADIDSLKQLVAVQLDYARRYVALLEDCESSIGSLPSAYSSRPRSSTLQAPPSSTRMARSQSESSVLSIPTPATSSSSGMFSMLGPNRSRRSTVSSQTSDGAGAPGAGAGAGSEPAKNRSRSGSMLERFALNKNKKKDPSPAETPTVEETEDARELPRTSSSSGASSPTRSRIAPSMPTIGSFKKLSLSGAGSGKYGTLGEDADDPSPRAPSPTHSPTSSTASFSSRRLPPMLRRAETAPAVPTLQQPSPSSRRAVPFPVPVPAPRPPPVPSRGPVGKTYRAQWAYVPAAPSAGHAGTDEGDDEDELELELVKGDVVRVVREVNADWWIGTLVAAPGGWPRSDRRCQTGMFPSAYVVPCDDPTAAAERDASARWTNLSNHSSASTHDGYGDSSGHGHSAAGDSEDDDDDDDGDEYGEEGLLDGPALAGEGGGGNSPFDDAPRGTKPPLPERRGSAADGPFANDGVSHVRVAGQMSRRA</sequence>
<comment type="caution">
    <text evidence="6">The sequence shown here is derived from an EMBL/GenBank/DDBJ whole genome shotgun (WGS) entry which is preliminary data.</text>
</comment>
<evidence type="ECO:0000313" key="6">
    <source>
        <dbReference type="EMBL" id="TNY20216.1"/>
    </source>
</evidence>
<evidence type="ECO:0000313" key="7">
    <source>
        <dbReference type="Proteomes" id="UP000311382"/>
    </source>
</evidence>
<proteinExistence type="predicted"/>
<evidence type="ECO:0000256" key="2">
    <source>
        <dbReference type="PROSITE-ProRule" id="PRU00192"/>
    </source>
</evidence>
<keyword evidence="7" id="KW-1185">Reference proteome</keyword>
<dbReference type="InterPro" id="IPR001452">
    <property type="entry name" value="SH3_domain"/>
</dbReference>
<dbReference type="STRING" id="5288.A0A5C5FVE6"/>
<dbReference type="CDD" id="cd00174">
    <property type="entry name" value="SH3"/>
    <property type="match status" value="1"/>
</dbReference>
<feature type="domain" description="SH3" evidence="5">
    <location>
        <begin position="487"/>
        <end position="573"/>
    </location>
</feature>
<evidence type="ECO:0000256" key="1">
    <source>
        <dbReference type="ARBA" id="ARBA00022443"/>
    </source>
</evidence>
<evidence type="ECO:0000256" key="4">
    <source>
        <dbReference type="SAM" id="MobiDB-lite"/>
    </source>
</evidence>
<dbReference type="EMBL" id="SOZI01000073">
    <property type="protein sequence ID" value="TNY20216.1"/>
    <property type="molecule type" value="Genomic_DNA"/>
</dbReference>
<feature type="compositionally biased region" description="Low complexity" evidence="4">
    <location>
        <begin position="7"/>
        <end position="23"/>
    </location>
</feature>
<dbReference type="OrthoDB" id="10263741at2759"/>
<dbReference type="InterPro" id="IPR027267">
    <property type="entry name" value="AH/BAR_dom_sf"/>
</dbReference>
<dbReference type="Gene3D" id="2.30.30.40">
    <property type="entry name" value="SH3 Domains"/>
    <property type="match status" value="1"/>
</dbReference>
<feature type="region of interest" description="Disordered" evidence="4">
    <location>
        <begin position="1"/>
        <end position="38"/>
    </location>
</feature>
<dbReference type="SMART" id="SM00326">
    <property type="entry name" value="SH3"/>
    <property type="match status" value="1"/>
</dbReference>
<accession>A0A5C5FVE6</accession>
<dbReference type="Gene3D" id="1.20.1270.60">
    <property type="entry name" value="Arfaptin homology (AH) domain/BAR domain"/>
    <property type="match status" value="1"/>
</dbReference>
<feature type="region of interest" description="Disordered" evidence="4">
    <location>
        <begin position="245"/>
        <end position="488"/>
    </location>
</feature>
<dbReference type="SUPFAM" id="SSF103657">
    <property type="entry name" value="BAR/IMD domain-like"/>
    <property type="match status" value="1"/>
</dbReference>
<feature type="compositionally biased region" description="Pro residues" evidence="4">
    <location>
        <begin position="470"/>
        <end position="484"/>
    </location>
</feature>
<gene>
    <name evidence="6" type="ORF">DMC30DRAFT_417196</name>
</gene>
<dbReference type="GO" id="GO:0005737">
    <property type="term" value="C:cytoplasm"/>
    <property type="evidence" value="ECO:0007669"/>
    <property type="project" value="InterPro"/>
</dbReference>
<evidence type="ECO:0000259" key="5">
    <source>
        <dbReference type="PROSITE" id="PS50002"/>
    </source>
</evidence>
<dbReference type="InterPro" id="IPR004148">
    <property type="entry name" value="BAR_dom"/>
</dbReference>
<keyword evidence="3" id="KW-0175">Coiled coil</keyword>
<dbReference type="PROSITE" id="PS50002">
    <property type="entry name" value="SH3"/>
    <property type="match status" value="1"/>
</dbReference>
<feature type="compositionally biased region" description="Low complexity" evidence="4">
    <location>
        <begin position="460"/>
        <end position="469"/>
    </location>
</feature>
<protein>
    <recommendedName>
        <fullName evidence="5">SH3 domain-containing protein</fullName>
    </recommendedName>
</protein>
<feature type="compositionally biased region" description="Low complexity" evidence="4">
    <location>
        <begin position="304"/>
        <end position="314"/>
    </location>
</feature>
<name>A0A5C5FVE6_9BASI</name>
<organism evidence="6 7">
    <name type="scientific">Rhodotorula diobovata</name>
    <dbReference type="NCBI Taxonomy" id="5288"/>
    <lineage>
        <taxon>Eukaryota</taxon>
        <taxon>Fungi</taxon>
        <taxon>Dikarya</taxon>
        <taxon>Basidiomycota</taxon>
        <taxon>Pucciniomycotina</taxon>
        <taxon>Microbotryomycetes</taxon>
        <taxon>Sporidiobolales</taxon>
        <taxon>Sporidiobolaceae</taxon>
        <taxon>Rhodotorula</taxon>
    </lineage>
</organism>
<dbReference type="Pfam" id="PF03114">
    <property type="entry name" value="BAR"/>
    <property type="match status" value="1"/>
</dbReference>
<feature type="compositionally biased region" description="Low complexity" evidence="4">
    <location>
        <begin position="596"/>
        <end position="613"/>
    </location>
</feature>
<feature type="compositionally biased region" description="Polar residues" evidence="4">
    <location>
        <begin position="245"/>
        <end position="292"/>
    </location>
</feature>
<dbReference type="InterPro" id="IPR036028">
    <property type="entry name" value="SH3-like_dom_sf"/>
</dbReference>